<proteinExistence type="predicted"/>
<organism evidence="1 2">
    <name type="scientific">Shinella curvata</name>
    <dbReference type="NCBI Taxonomy" id="1817964"/>
    <lineage>
        <taxon>Bacteria</taxon>
        <taxon>Pseudomonadati</taxon>
        <taxon>Pseudomonadota</taxon>
        <taxon>Alphaproteobacteria</taxon>
        <taxon>Hyphomicrobiales</taxon>
        <taxon>Rhizobiaceae</taxon>
        <taxon>Shinella</taxon>
    </lineage>
</organism>
<sequence length="217" mass="23081">MANPILLPAIPWAQVSLRPVSPADVSMMEGRRTEMVASMTPYWVASYSTGSLLPVHSGLFDAFAMKADARGAPFLAYDPWRPRPIAMNTGSPLSGTKAGGGAFTGQAVLDEIIDSRNVQISGLPASFKFSAGDYIEFRMSLLVRSLHLVVENATATSGGVATLEIMFGLDTQNFTTSASVHLEKPSAVMMIDPGSVEAPKSLGNREASFSATEVFFS</sequence>
<protein>
    <submittedName>
        <fullName evidence="1">Uncharacterized protein</fullName>
    </submittedName>
</protein>
<dbReference type="EMBL" id="WHSC02000007">
    <property type="protein sequence ID" value="MDO6123201.1"/>
    <property type="molecule type" value="Genomic_DNA"/>
</dbReference>
<keyword evidence="2" id="KW-1185">Reference proteome</keyword>
<evidence type="ECO:0000313" key="2">
    <source>
        <dbReference type="Proteomes" id="UP001177080"/>
    </source>
</evidence>
<reference evidence="1" key="1">
    <citation type="submission" date="2022-04" db="EMBL/GenBank/DDBJ databases">
        <title>Shinella lacus sp. nov., a novel member of the genus Shinella from water.</title>
        <authorList>
            <person name="Deng Y."/>
        </authorList>
    </citation>
    <scope>NUCLEOTIDE SEQUENCE</scope>
    <source>
        <strain evidence="1">JCM 31239</strain>
    </source>
</reference>
<evidence type="ECO:0000313" key="1">
    <source>
        <dbReference type="EMBL" id="MDO6123201.1"/>
    </source>
</evidence>
<dbReference type="RefSeq" id="WP_244760823.1">
    <property type="nucleotide sequence ID" value="NZ_JALJCJ010000002.1"/>
</dbReference>
<accession>A0ABT8XIW8</accession>
<name>A0ABT8XIW8_9HYPH</name>
<dbReference type="Proteomes" id="UP001177080">
    <property type="component" value="Unassembled WGS sequence"/>
</dbReference>
<gene>
    <name evidence="1" type="ORF">GB928_018595</name>
</gene>
<comment type="caution">
    <text evidence="1">The sequence shown here is derived from an EMBL/GenBank/DDBJ whole genome shotgun (WGS) entry which is preliminary data.</text>
</comment>